<keyword evidence="4" id="KW-1185">Reference proteome</keyword>
<dbReference type="Pfam" id="PF10445">
    <property type="entry name" value="DUF2456"/>
    <property type="match status" value="1"/>
</dbReference>
<feature type="transmembrane region" description="Helical" evidence="2">
    <location>
        <begin position="240"/>
        <end position="263"/>
    </location>
</feature>
<proteinExistence type="predicted"/>
<name>A0A1Y2G0I3_9BASI</name>
<sequence>MAQLGEKNLDFRELRRKPSVADTCREGWPRKPTLRPFNPLGLPSPLTTRQLVYIFGIQGLGAACIDGGANFAIAYAMYRTGTNSVTMWKLSENTVAGDLGVTVFIQGVLTFLIASSMVHVDMRNGKMEALPYPWPDTRFAVVDFAPAEEARTKRGRLWRLFHQRHGLGRGLHLFSGSAVNDLFDFKNLSFRDWIERLFWTVWMGATLSALFFLIFWPIAIACVAPKWGGLNMAHTWTAPIIKLVFGFLLGLFMNPIVACIALGSEDAVRDHRREVHDRHVQAMEAAPASPTTYAERAPRRPERAWVV</sequence>
<keyword evidence="2" id="KW-0472">Membrane</keyword>
<evidence type="ECO:0000313" key="4">
    <source>
        <dbReference type="Proteomes" id="UP000193467"/>
    </source>
</evidence>
<reference evidence="3 4" key="1">
    <citation type="submission" date="2016-07" db="EMBL/GenBank/DDBJ databases">
        <title>Pervasive Adenine N6-methylation of Active Genes in Fungi.</title>
        <authorList>
            <consortium name="DOE Joint Genome Institute"/>
            <person name="Mondo S.J."/>
            <person name="Dannebaum R.O."/>
            <person name="Kuo R.C."/>
            <person name="Labutti K."/>
            <person name="Haridas S."/>
            <person name="Kuo A."/>
            <person name="Salamov A."/>
            <person name="Ahrendt S.R."/>
            <person name="Lipzen A."/>
            <person name="Sullivan W."/>
            <person name="Andreopoulos W.B."/>
            <person name="Clum A."/>
            <person name="Lindquist E."/>
            <person name="Daum C."/>
            <person name="Ramamoorthy G.K."/>
            <person name="Gryganskyi A."/>
            <person name="Culley D."/>
            <person name="Magnuson J.K."/>
            <person name="James T.Y."/>
            <person name="O'Malley M.A."/>
            <person name="Stajich J.E."/>
            <person name="Spatafora J.W."/>
            <person name="Visel A."/>
            <person name="Grigoriev I.V."/>
        </authorList>
    </citation>
    <scope>NUCLEOTIDE SEQUENCE [LARGE SCALE GENOMIC DNA]</scope>
    <source>
        <strain evidence="3 4">62-1032</strain>
    </source>
</reference>
<dbReference type="OrthoDB" id="15595at2759"/>
<dbReference type="PANTHER" id="PTHR28297">
    <property type="entry name" value="FUNGAL PROTEIN"/>
    <property type="match status" value="1"/>
</dbReference>
<feature type="compositionally biased region" description="Basic and acidic residues" evidence="1">
    <location>
        <begin position="296"/>
        <end position="307"/>
    </location>
</feature>
<feature type="transmembrane region" description="Helical" evidence="2">
    <location>
        <begin position="51"/>
        <end position="78"/>
    </location>
</feature>
<dbReference type="InterPro" id="IPR018852">
    <property type="entry name" value="DUF2456"/>
</dbReference>
<dbReference type="InParanoid" id="A0A1Y2G0I3"/>
<dbReference type="AlphaFoldDB" id="A0A1Y2G0I3"/>
<dbReference type="EMBL" id="MCGR01000007">
    <property type="protein sequence ID" value="ORY88975.1"/>
    <property type="molecule type" value="Genomic_DNA"/>
</dbReference>
<organism evidence="3 4">
    <name type="scientific">Leucosporidium creatinivorum</name>
    <dbReference type="NCBI Taxonomy" id="106004"/>
    <lineage>
        <taxon>Eukaryota</taxon>
        <taxon>Fungi</taxon>
        <taxon>Dikarya</taxon>
        <taxon>Basidiomycota</taxon>
        <taxon>Pucciniomycotina</taxon>
        <taxon>Microbotryomycetes</taxon>
        <taxon>Leucosporidiales</taxon>
        <taxon>Leucosporidium</taxon>
    </lineage>
</organism>
<evidence type="ECO:0000256" key="2">
    <source>
        <dbReference type="SAM" id="Phobius"/>
    </source>
</evidence>
<feature type="transmembrane region" description="Helical" evidence="2">
    <location>
        <begin position="98"/>
        <end position="118"/>
    </location>
</feature>
<gene>
    <name evidence="3" type="ORF">BCR35DRAFT_300732</name>
</gene>
<keyword evidence="2" id="KW-1133">Transmembrane helix</keyword>
<comment type="caution">
    <text evidence="3">The sequence shown here is derived from an EMBL/GenBank/DDBJ whole genome shotgun (WGS) entry which is preliminary data.</text>
</comment>
<dbReference type="STRING" id="106004.A0A1Y2G0I3"/>
<feature type="region of interest" description="Disordered" evidence="1">
    <location>
        <begin position="286"/>
        <end position="307"/>
    </location>
</feature>
<evidence type="ECO:0000313" key="3">
    <source>
        <dbReference type="EMBL" id="ORY88975.1"/>
    </source>
</evidence>
<evidence type="ECO:0000256" key="1">
    <source>
        <dbReference type="SAM" id="MobiDB-lite"/>
    </source>
</evidence>
<keyword evidence="2" id="KW-0812">Transmembrane</keyword>
<feature type="transmembrane region" description="Helical" evidence="2">
    <location>
        <begin position="197"/>
        <end position="220"/>
    </location>
</feature>
<protein>
    <submittedName>
        <fullName evidence="3">Uncharacterized protein</fullName>
    </submittedName>
</protein>
<dbReference type="PANTHER" id="PTHR28297:SF1">
    <property type="entry name" value="FUNGAL PROTEIN"/>
    <property type="match status" value="1"/>
</dbReference>
<dbReference type="Proteomes" id="UP000193467">
    <property type="component" value="Unassembled WGS sequence"/>
</dbReference>
<accession>A0A1Y2G0I3</accession>